<feature type="domain" description="Toprim" evidence="1">
    <location>
        <begin position="5"/>
        <end position="89"/>
    </location>
</feature>
<dbReference type="EMBL" id="PNGG01000001">
    <property type="protein sequence ID" value="PMC20430.1"/>
    <property type="molecule type" value="Genomic_DNA"/>
</dbReference>
<protein>
    <submittedName>
        <fullName evidence="2">Topiosmerase</fullName>
    </submittedName>
</protein>
<dbReference type="Pfam" id="PF01751">
    <property type="entry name" value="Toprim"/>
    <property type="match status" value="1"/>
</dbReference>
<evidence type="ECO:0000259" key="1">
    <source>
        <dbReference type="PROSITE" id="PS50880"/>
    </source>
</evidence>
<organism evidence="2 3">
    <name type="scientific">Staphylococcus pettenkoferi</name>
    <dbReference type="NCBI Taxonomy" id="170573"/>
    <lineage>
        <taxon>Bacteria</taxon>
        <taxon>Bacillati</taxon>
        <taxon>Bacillota</taxon>
        <taxon>Bacilli</taxon>
        <taxon>Bacillales</taxon>
        <taxon>Staphylococcaceae</taxon>
        <taxon>Staphylococcus</taxon>
    </lineage>
</organism>
<evidence type="ECO:0000313" key="2">
    <source>
        <dbReference type="EMBL" id="PMC20430.1"/>
    </source>
</evidence>
<comment type="caution">
    <text evidence="2">The sequence shown here is derived from an EMBL/GenBank/DDBJ whole genome shotgun (WGS) entry which is preliminary data.</text>
</comment>
<dbReference type="Gene3D" id="3.40.1360.10">
    <property type="match status" value="1"/>
</dbReference>
<name>A0A1Z3U3J6_9STAP</name>
<dbReference type="GeneID" id="42044434"/>
<dbReference type="RefSeq" id="WP_002472284.1">
    <property type="nucleotide sequence ID" value="NZ_CP022096.2"/>
</dbReference>
<dbReference type="PANTHER" id="PTHR39964">
    <property type="entry name" value="UPF0292 PROTEIN TK1411"/>
    <property type="match status" value="1"/>
</dbReference>
<dbReference type="STRING" id="170573.GCA_001076995_01915"/>
<dbReference type="KEGG" id="spet:CEP67_11355"/>
<sequence length="130" mass="15383">MAVVNKVMIVEGKTDKRRVQEVIDEPLHIICTHGTMSVDKVDQIIDDYEGQTIYVLADADDEGRKIRSWFKHYLSESHHIYIDRQYREVARCPKDYLARVLERHGFEVKDEDETIQEEIDQMFERVSLLT</sequence>
<reference evidence="2 3" key="1">
    <citation type="submission" date="2017-09" db="EMBL/GenBank/DDBJ databases">
        <title>Bacterial strain isolated from the female urinary microbiota.</title>
        <authorList>
            <person name="Thomas-White K."/>
            <person name="Kumar N."/>
            <person name="Forster S."/>
            <person name="Putonti C."/>
            <person name="Lawley T."/>
            <person name="Wolfe A.J."/>
        </authorList>
    </citation>
    <scope>NUCLEOTIDE SEQUENCE [LARGE SCALE GENOMIC DNA]</scope>
    <source>
        <strain evidence="2 3">UMB0834</strain>
    </source>
</reference>
<dbReference type="InterPro" id="IPR006171">
    <property type="entry name" value="TOPRIM_dom"/>
</dbReference>
<dbReference type="PROSITE" id="PS50880">
    <property type="entry name" value="TOPRIM"/>
    <property type="match status" value="1"/>
</dbReference>
<dbReference type="AlphaFoldDB" id="A0A1Z3U3J6"/>
<evidence type="ECO:0000313" key="3">
    <source>
        <dbReference type="Proteomes" id="UP000235748"/>
    </source>
</evidence>
<accession>A0A1Z3U3J6</accession>
<proteinExistence type="predicted"/>
<gene>
    <name evidence="2" type="ORF">CJ235_01805</name>
</gene>
<dbReference type="SMART" id="SM00493">
    <property type="entry name" value="TOPRIM"/>
    <property type="match status" value="1"/>
</dbReference>
<dbReference type="Proteomes" id="UP000235748">
    <property type="component" value="Unassembled WGS sequence"/>
</dbReference>
<dbReference type="SUPFAM" id="SSF110455">
    <property type="entry name" value="Toprim domain"/>
    <property type="match status" value="1"/>
</dbReference>
<dbReference type="PANTHER" id="PTHR39964:SF2">
    <property type="entry name" value="UPF0292 PROTEIN MJ1624"/>
    <property type="match status" value="1"/>
</dbReference>